<dbReference type="AlphaFoldDB" id="A0AA91ZTY9"/>
<name>A0AA91ZTY9_9BACI</name>
<comment type="caution">
    <text evidence="1">The sequence shown here is derived from an EMBL/GenBank/DDBJ whole genome shotgun (WGS) entry which is preliminary data.</text>
</comment>
<dbReference type="EMBL" id="NVOR01000045">
    <property type="protein sequence ID" value="PED82103.1"/>
    <property type="molecule type" value="Genomic_DNA"/>
</dbReference>
<evidence type="ECO:0000313" key="2">
    <source>
        <dbReference type="Proteomes" id="UP000221020"/>
    </source>
</evidence>
<proteinExistence type="predicted"/>
<organism evidence="1 2">
    <name type="scientific">Bacillus pseudomycoides</name>
    <dbReference type="NCBI Taxonomy" id="64104"/>
    <lineage>
        <taxon>Bacteria</taxon>
        <taxon>Bacillati</taxon>
        <taxon>Bacillota</taxon>
        <taxon>Bacilli</taxon>
        <taxon>Bacillales</taxon>
        <taxon>Bacillaceae</taxon>
        <taxon>Bacillus</taxon>
        <taxon>Bacillus cereus group</taxon>
    </lineage>
</organism>
<accession>A0AA91ZTY9</accession>
<sequence length="67" mass="7866">MIYKYKLKNQPPAFLLGGREHLAMHRETVKAFPCHMQGSKQRKKVIAGHVLFYITATYMLKNKNEFI</sequence>
<dbReference type="Proteomes" id="UP000221020">
    <property type="component" value="Unassembled WGS sequence"/>
</dbReference>
<protein>
    <submittedName>
        <fullName evidence="1">Uncharacterized protein</fullName>
    </submittedName>
</protein>
<evidence type="ECO:0000313" key="1">
    <source>
        <dbReference type="EMBL" id="PED82103.1"/>
    </source>
</evidence>
<reference evidence="1 2" key="1">
    <citation type="submission" date="2017-09" db="EMBL/GenBank/DDBJ databases">
        <title>Large-scale bioinformatics analysis of Bacillus genomes uncovers conserved roles of natural products in bacterial physiology.</title>
        <authorList>
            <consortium name="Agbiome Team Llc"/>
            <person name="Bleich R.M."/>
            <person name="Grubbs K.J."/>
            <person name="Santa Maria K.C."/>
            <person name="Allen S.E."/>
            <person name="Farag S."/>
            <person name="Shank E.A."/>
            <person name="Bowers A."/>
        </authorList>
    </citation>
    <scope>NUCLEOTIDE SEQUENCE [LARGE SCALE GENOMIC DNA]</scope>
    <source>
        <strain evidence="1 2">AFS092012</strain>
    </source>
</reference>
<gene>
    <name evidence="1" type="ORF">CON65_13860</name>
</gene>